<dbReference type="AlphaFoldDB" id="A0A914YJ61"/>
<organism evidence="4 5">
    <name type="scientific">Panagrolaimus superbus</name>
    <dbReference type="NCBI Taxonomy" id="310955"/>
    <lineage>
        <taxon>Eukaryota</taxon>
        <taxon>Metazoa</taxon>
        <taxon>Ecdysozoa</taxon>
        <taxon>Nematoda</taxon>
        <taxon>Chromadorea</taxon>
        <taxon>Rhabditida</taxon>
        <taxon>Tylenchina</taxon>
        <taxon>Panagrolaimomorpha</taxon>
        <taxon>Panagrolaimoidea</taxon>
        <taxon>Panagrolaimidae</taxon>
        <taxon>Panagrolaimus</taxon>
    </lineage>
</organism>
<dbReference type="WBParaSite" id="PSU_v2.g20374.t1">
    <property type="protein sequence ID" value="PSU_v2.g20374.t1"/>
    <property type="gene ID" value="PSU_v2.g20374"/>
</dbReference>
<protein>
    <submittedName>
        <fullName evidence="5">Nematode cuticle collagen N-terminal domain-containing protein</fullName>
    </submittedName>
</protein>
<evidence type="ECO:0000259" key="3">
    <source>
        <dbReference type="SMART" id="SM01088"/>
    </source>
</evidence>
<feature type="transmembrane region" description="Helical" evidence="2">
    <location>
        <begin position="21"/>
        <end position="45"/>
    </location>
</feature>
<dbReference type="Pfam" id="PF01484">
    <property type="entry name" value="Col_cuticle_N"/>
    <property type="match status" value="1"/>
</dbReference>
<dbReference type="GO" id="GO:0042302">
    <property type="term" value="F:structural constituent of cuticle"/>
    <property type="evidence" value="ECO:0007669"/>
    <property type="project" value="InterPro"/>
</dbReference>
<evidence type="ECO:0000256" key="1">
    <source>
        <dbReference type="ARBA" id="ARBA00022737"/>
    </source>
</evidence>
<keyword evidence="1" id="KW-0677">Repeat</keyword>
<keyword evidence="2" id="KW-0472">Membrane</keyword>
<evidence type="ECO:0000313" key="4">
    <source>
        <dbReference type="Proteomes" id="UP000887577"/>
    </source>
</evidence>
<evidence type="ECO:0000313" key="5">
    <source>
        <dbReference type="WBParaSite" id="PSU_v2.g20374.t1"/>
    </source>
</evidence>
<keyword evidence="4" id="KW-1185">Reference proteome</keyword>
<keyword evidence="2" id="KW-1133">Transmembrane helix</keyword>
<evidence type="ECO:0000256" key="2">
    <source>
        <dbReference type="SAM" id="Phobius"/>
    </source>
</evidence>
<keyword evidence="2" id="KW-0812">Transmembrane</keyword>
<name>A0A914YJ61_9BILA</name>
<accession>A0A914YJ61</accession>
<dbReference type="SMART" id="SM01088">
    <property type="entry name" value="Col_cuticle_N"/>
    <property type="match status" value="1"/>
</dbReference>
<dbReference type="InterPro" id="IPR002486">
    <property type="entry name" value="Col_cuticle_N"/>
</dbReference>
<feature type="domain" description="Nematode cuticle collagen N-terminal" evidence="3">
    <location>
        <begin position="21"/>
        <end position="73"/>
    </location>
</feature>
<reference evidence="5" key="1">
    <citation type="submission" date="2022-11" db="UniProtKB">
        <authorList>
            <consortium name="WormBaseParasite"/>
        </authorList>
    </citation>
    <scope>IDENTIFICATION</scope>
</reference>
<sequence length="121" mass="13079">MQSPEMPPGSGYGSPRKSLKPIAFCAIAFTTVSVIACVITLPLVYNHVQRVQSYMSDEVAFCKTRSRDMWREMVQLQAATGFPEIMNNRTKRQAFEGYNADPVGSSPGANGLAGPPGSCCT</sequence>
<dbReference type="Proteomes" id="UP000887577">
    <property type="component" value="Unplaced"/>
</dbReference>
<proteinExistence type="predicted"/>